<dbReference type="eggNOG" id="COG0731">
    <property type="taxonomic scope" value="Bacteria"/>
</dbReference>
<evidence type="ECO:0000256" key="2">
    <source>
        <dbReference type="ARBA" id="ARBA00022485"/>
    </source>
</evidence>
<dbReference type="PANTHER" id="PTHR43787:SF3">
    <property type="entry name" value="ARYLSULFATASE REGULATORY PROTEIN"/>
    <property type="match status" value="1"/>
</dbReference>
<dbReference type="InterPro" id="IPR058240">
    <property type="entry name" value="rSAM_sf"/>
</dbReference>
<reference evidence="9" key="1">
    <citation type="submission" date="2009-07" db="EMBL/GenBank/DDBJ databases">
        <title>Complete sequence of Methylotenera mobilis JLW8.</title>
        <authorList>
            <consortium name="US DOE Joint Genome Institute"/>
            <person name="Lucas S."/>
            <person name="Copeland A."/>
            <person name="Lapidus A."/>
            <person name="Glavina del Rio T."/>
            <person name="Tice H."/>
            <person name="Bruce D."/>
            <person name="Goodwin L."/>
            <person name="Pitluck S."/>
            <person name="LaButti K.M."/>
            <person name="Clum A."/>
            <person name="Larimer F."/>
            <person name="Land M."/>
            <person name="Hauser L."/>
            <person name="Kyrpides N."/>
            <person name="Mikhailova N."/>
            <person name="Kayluzhnaya M."/>
            <person name="Chistoserdova L."/>
        </authorList>
    </citation>
    <scope>NUCLEOTIDE SEQUENCE [LARGE SCALE GENOMIC DNA]</scope>
    <source>
        <strain evidence="9">JLW8 / ATCC BAA-1282 / DSM 17540</strain>
    </source>
</reference>
<evidence type="ECO:0000256" key="5">
    <source>
        <dbReference type="ARBA" id="ARBA00023004"/>
    </source>
</evidence>
<name>C6WUM6_METML</name>
<keyword evidence="6" id="KW-0411">Iron-sulfur</keyword>
<dbReference type="GO" id="GO:0051539">
    <property type="term" value="F:4 iron, 4 sulfur cluster binding"/>
    <property type="evidence" value="ECO:0007669"/>
    <property type="project" value="UniProtKB-KW"/>
</dbReference>
<dbReference type="InterPro" id="IPR007197">
    <property type="entry name" value="rSAM"/>
</dbReference>
<accession>C6WUM6</accession>
<dbReference type="GO" id="GO:0003824">
    <property type="term" value="F:catalytic activity"/>
    <property type="evidence" value="ECO:0007669"/>
    <property type="project" value="InterPro"/>
</dbReference>
<dbReference type="Gene3D" id="3.20.20.70">
    <property type="entry name" value="Aldolase class I"/>
    <property type="match status" value="1"/>
</dbReference>
<keyword evidence="3" id="KW-0949">S-adenosyl-L-methionine</keyword>
<organism evidence="8 9">
    <name type="scientific">Methylotenera mobilis (strain JLW8 / ATCC BAA-1282 / DSM 17540)</name>
    <dbReference type="NCBI Taxonomy" id="583345"/>
    <lineage>
        <taxon>Bacteria</taxon>
        <taxon>Pseudomonadati</taxon>
        <taxon>Pseudomonadota</taxon>
        <taxon>Betaproteobacteria</taxon>
        <taxon>Nitrosomonadales</taxon>
        <taxon>Methylophilaceae</taxon>
        <taxon>Methylotenera</taxon>
    </lineage>
</organism>
<dbReference type="CDD" id="cd01335">
    <property type="entry name" value="Radical_SAM"/>
    <property type="match status" value="1"/>
</dbReference>
<evidence type="ECO:0000313" key="8">
    <source>
        <dbReference type="EMBL" id="ACT47625.1"/>
    </source>
</evidence>
<dbReference type="RefSeq" id="WP_015831662.1">
    <property type="nucleotide sequence ID" value="NC_012968.1"/>
</dbReference>
<dbReference type="OrthoDB" id="9800840at2"/>
<dbReference type="PANTHER" id="PTHR43787">
    <property type="entry name" value="FEMO COFACTOR BIOSYNTHESIS PROTEIN NIFB-RELATED"/>
    <property type="match status" value="1"/>
</dbReference>
<evidence type="ECO:0000256" key="6">
    <source>
        <dbReference type="ARBA" id="ARBA00023014"/>
    </source>
</evidence>
<reference evidence="8 9" key="2">
    <citation type="journal article" date="2011" name="J. Bacteriol.">
        <title>Genomes of three methylotrophs from a single niche uncover genetic and metabolic divergence of Methylophilaceae.</title>
        <authorList>
            <person name="Lapidus A."/>
            <person name="Clum A."/>
            <person name="Labutti K."/>
            <person name="Kaluzhnaya M.G."/>
            <person name="Lim S."/>
            <person name="Beck D.A."/>
            <person name="Glavina Del Rio T."/>
            <person name="Nolan M."/>
            <person name="Mavromatis K."/>
            <person name="Huntemann M."/>
            <person name="Lucas S."/>
            <person name="Lidstrom M.E."/>
            <person name="Ivanova N."/>
            <person name="Chistoserdova L."/>
        </authorList>
    </citation>
    <scope>NUCLEOTIDE SEQUENCE [LARGE SCALE GENOMIC DNA]</scope>
    <source>
        <strain evidence="9">JLW8 / ATCC BAA-1282 / DSM 17540</strain>
    </source>
</reference>
<keyword evidence="5" id="KW-0408">Iron</keyword>
<dbReference type="STRING" id="583345.Mmol_0715"/>
<sequence>MTIKNHLTTTDHNRDVVGLKYIYPVISRRAGGVSVGINLNVNNACNWRCVYCNVPNLTRGTPPPIELDVLAQELRTFLNDVLHGDFMQRYVSEEDRQLKDIAFSGNGEPTSAKEFPQVLAVVEDILRDFDLLGKIKVRLITNGSLMDKPGMLDNMRHLAKLNGEVWFKVDAGSKAGIARVNDVTLNPESHLQRLLNCAATCPTFIQTCMFGFDGSPPSETDIADYLALVKQAKDVILGVHLYGLARRSEQVEVDRLSRLPAEWLEQVAQRMRNEDMTVYVSA</sequence>
<evidence type="ECO:0000259" key="7">
    <source>
        <dbReference type="Pfam" id="PF04055"/>
    </source>
</evidence>
<dbReference type="GO" id="GO:0046872">
    <property type="term" value="F:metal ion binding"/>
    <property type="evidence" value="ECO:0007669"/>
    <property type="project" value="UniProtKB-KW"/>
</dbReference>
<dbReference type="KEGG" id="mmb:Mmol_0715"/>
<dbReference type="InterPro" id="IPR013785">
    <property type="entry name" value="Aldolase_TIM"/>
</dbReference>
<dbReference type="SFLD" id="SFLDS00029">
    <property type="entry name" value="Radical_SAM"/>
    <property type="match status" value="1"/>
</dbReference>
<keyword evidence="4" id="KW-0479">Metal-binding</keyword>
<dbReference type="SUPFAM" id="SSF102114">
    <property type="entry name" value="Radical SAM enzymes"/>
    <property type="match status" value="1"/>
</dbReference>
<keyword evidence="9" id="KW-1185">Reference proteome</keyword>
<proteinExistence type="predicted"/>
<comment type="cofactor">
    <cofactor evidence="1">
        <name>[4Fe-4S] cluster</name>
        <dbReference type="ChEBI" id="CHEBI:49883"/>
    </cofactor>
</comment>
<gene>
    <name evidence="8" type="ordered locus">Mmol_0715</name>
</gene>
<protein>
    <submittedName>
        <fullName evidence="8">Radical SAM domain protein</fullName>
    </submittedName>
</protein>
<dbReference type="EMBL" id="CP001672">
    <property type="protein sequence ID" value="ACT47625.1"/>
    <property type="molecule type" value="Genomic_DNA"/>
</dbReference>
<keyword evidence="2" id="KW-0004">4Fe-4S</keyword>
<evidence type="ECO:0000256" key="1">
    <source>
        <dbReference type="ARBA" id="ARBA00001966"/>
    </source>
</evidence>
<dbReference type="Proteomes" id="UP000002742">
    <property type="component" value="Chromosome"/>
</dbReference>
<evidence type="ECO:0000313" key="9">
    <source>
        <dbReference type="Proteomes" id="UP000002742"/>
    </source>
</evidence>
<feature type="domain" description="Radical SAM core" evidence="7">
    <location>
        <begin position="40"/>
        <end position="220"/>
    </location>
</feature>
<dbReference type="HOGENOM" id="CLU_064707_0_0_4"/>
<evidence type="ECO:0000256" key="3">
    <source>
        <dbReference type="ARBA" id="ARBA00022691"/>
    </source>
</evidence>
<evidence type="ECO:0000256" key="4">
    <source>
        <dbReference type="ARBA" id="ARBA00022723"/>
    </source>
</evidence>
<dbReference type="Pfam" id="PF04055">
    <property type="entry name" value="Radical_SAM"/>
    <property type="match status" value="1"/>
</dbReference>
<dbReference type="AlphaFoldDB" id="C6WUM6"/>